<proteinExistence type="predicted"/>
<evidence type="ECO:0000313" key="4">
    <source>
        <dbReference type="Proteomes" id="UP001501509"/>
    </source>
</evidence>
<protein>
    <submittedName>
        <fullName evidence="3">DUF3099 domain-containing protein</fullName>
    </submittedName>
</protein>
<evidence type="ECO:0000313" key="3">
    <source>
        <dbReference type="EMBL" id="GAA2591798.1"/>
    </source>
</evidence>
<accession>A0ABN3PL07</accession>
<sequence>MKVIPRRQAEVYTVTNAPRPMSEDIGYRQRRYLISMGIRTGCFVGSVITAMAGAPLWVVGLMVVGALFLPYVSVIFANGGREPTETARYAIPQPPPDHPLNGQAALGRPQQPPPDHTVNGRPALGAPAPDGQHHKRISGQPPEIGS</sequence>
<comment type="caution">
    <text evidence="3">The sequence shown here is derived from an EMBL/GenBank/DDBJ whole genome shotgun (WGS) entry which is preliminary data.</text>
</comment>
<dbReference type="EMBL" id="BAAATD010000003">
    <property type="protein sequence ID" value="GAA2591798.1"/>
    <property type="molecule type" value="Genomic_DNA"/>
</dbReference>
<reference evidence="3 4" key="1">
    <citation type="journal article" date="2019" name="Int. J. Syst. Evol. Microbiol.">
        <title>The Global Catalogue of Microorganisms (GCM) 10K type strain sequencing project: providing services to taxonomists for standard genome sequencing and annotation.</title>
        <authorList>
            <consortium name="The Broad Institute Genomics Platform"/>
            <consortium name="The Broad Institute Genome Sequencing Center for Infectious Disease"/>
            <person name="Wu L."/>
            <person name="Ma J."/>
        </authorList>
    </citation>
    <scope>NUCLEOTIDE SEQUENCE [LARGE SCALE GENOMIC DNA]</scope>
    <source>
        <strain evidence="3 4">JCM 6833</strain>
    </source>
</reference>
<organism evidence="3 4">
    <name type="scientific">Actinomadura fulvescens</name>
    <dbReference type="NCBI Taxonomy" id="46160"/>
    <lineage>
        <taxon>Bacteria</taxon>
        <taxon>Bacillati</taxon>
        <taxon>Actinomycetota</taxon>
        <taxon>Actinomycetes</taxon>
        <taxon>Streptosporangiales</taxon>
        <taxon>Thermomonosporaceae</taxon>
        <taxon>Actinomadura</taxon>
    </lineage>
</organism>
<gene>
    <name evidence="3" type="ORF">GCM10010411_25950</name>
</gene>
<name>A0ABN3PL07_9ACTN</name>
<feature type="transmembrane region" description="Helical" evidence="2">
    <location>
        <begin position="57"/>
        <end position="78"/>
    </location>
</feature>
<keyword evidence="2" id="KW-0472">Membrane</keyword>
<dbReference type="Proteomes" id="UP001501509">
    <property type="component" value="Unassembled WGS sequence"/>
</dbReference>
<keyword evidence="4" id="KW-1185">Reference proteome</keyword>
<feature type="transmembrane region" description="Helical" evidence="2">
    <location>
        <begin position="32"/>
        <end position="51"/>
    </location>
</feature>
<keyword evidence="2" id="KW-0812">Transmembrane</keyword>
<keyword evidence="2" id="KW-1133">Transmembrane helix</keyword>
<feature type="region of interest" description="Disordered" evidence="1">
    <location>
        <begin position="86"/>
        <end position="146"/>
    </location>
</feature>
<dbReference type="RefSeq" id="WP_344540747.1">
    <property type="nucleotide sequence ID" value="NZ_BAAATD010000003.1"/>
</dbReference>
<evidence type="ECO:0000256" key="2">
    <source>
        <dbReference type="SAM" id="Phobius"/>
    </source>
</evidence>
<evidence type="ECO:0000256" key="1">
    <source>
        <dbReference type="SAM" id="MobiDB-lite"/>
    </source>
</evidence>
<dbReference type="Pfam" id="PF11298">
    <property type="entry name" value="DUF3099"/>
    <property type="match status" value="1"/>
</dbReference>
<dbReference type="InterPro" id="IPR021449">
    <property type="entry name" value="DUF3099"/>
</dbReference>